<accession>A0ABY5TU87</accession>
<organism evidence="1 2">
    <name type="scientific">Mesomycoplasma molare</name>
    <dbReference type="NCBI Taxonomy" id="171288"/>
    <lineage>
        <taxon>Bacteria</taxon>
        <taxon>Bacillati</taxon>
        <taxon>Mycoplasmatota</taxon>
        <taxon>Mycoplasmoidales</taxon>
        <taxon>Metamycoplasmataceae</taxon>
        <taxon>Mesomycoplasma</taxon>
    </lineage>
</organism>
<reference evidence="1" key="1">
    <citation type="submission" date="2022-08" db="EMBL/GenBank/DDBJ databases">
        <title>Complete genome sequence of Mycoplasma molare type strain H 542.</title>
        <authorList>
            <person name="Spergser J."/>
        </authorList>
    </citation>
    <scope>NUCLEOTIDE SEQUENCE</scope>
    <source>
        <strain evidence="1">H 542</strain>
    </source>
</reference>
<keyword evidence="2" id="KW-1185">Reference proteome</keyword>
<dbReference type="Proteomes" id="UP001058364">
    <property type="component" value="Chromosome"/>
</dbReference>
<dbReference type="EMBL" id="CP103423">
    <property type="protein sequence ID" value="UWD34233.1"/>
    <property type="molecule type" value="Genomic_DNA"/>
</dbReference>
<dbReference type="RefSeq" id="WP_259429377.1">
    <property type="nucleotide sequence ID" value="NZ_CP103423.1"/>
</dbReference>
<proteinExistence type="predicted"/>
<name>A0ABY5TU87_9BACT</name>
<sequence>MFFDKEYIKNNEKVTGDFCNVGRWNTYTSYSEMRKKFNSKDISWYYVLIWGLHFPEVEKIIYSPNHKDVYQEFVNLLHEL</sequence>
<evidence type="ECO:0000313" key="1">
    <source>
        <dbReference type="EMBL" id="UWD34233.1"/>
    </source>
</evidence>
<evidence type="ECO:0000313" key="2">
    <source>
        <dbReference type="Proteomes" id="UP001058364"/>
    </source>
</evidence>
<gene>
    <name evidence="1" type="ORF">NX772_00155</name>
</gene>
<protein>
    <submittedName>
        <fullName evidence="1">Uncharacterized protein</fullName>
    </submittedName>
</protein>